<dbReference type="PANTHER" id="PTHR12515">
    <property type="entry name" value="STERILE ALPHA MOTIF DOMAIN CONTAINING PROTEIN 4-RELATED"/>
    <property type="match status" value="1"/>
</dbReference>
<accession>A0A367IW84</accession>
<evidence type="ECO:0000256" key="4">
    <source>
        <dbReference type="SAM" id="MobiDB-lite"/>
    </source>
</evidence>
<evidence type="ECO:0000259" key="5">
    <source>
        <dbReference type="PROSITE" id="PS50105"/>
    </source>
</evidence>
<sequence>SAGQENGKLDNFYIPPNTFIDVPLFGHSHSVIEDESRKRQFYKRRNMPMCNVSAISEPDDLGRRSLLSKPLGLSHPGPFKPDLFSRTSRLRASSDLTHKSLFSTPITTSDWPFPQDKLDEKNNWTFGSLSKKPMTTHSQKKKKEDTWTIHEEEQQSPLLDYALEQAHARLKNDTSIRLNDPRCSPSSTSVTSSSSSSSTTIIQKPSSMETVSQAVADEVQNDVSKQQQPLTGLARRRKRSSQARALKDKIAAETVDFELMKDVQAWLRSLRLHKYGHAFIGMDWKQVIRMSDQDMIDAGVNTLGARRKLLKVFENVQRHCKENLIEY</sequence>
<dbReference type="GO" id="GO:0000932">
    <property type="term" value="C:P-body"/>
    <property type="evidence" value="ECO:0007669"/>
    <property type="project" value="TreeGrafter"/>
</dbReference>
<dbReference type="SUPFAM" id="SSF47769">
    <property type="entry name" value="SAM/Pointed domain"/>
    <property type="match status" value="1"/>
</dbReference>
<dbReference type="SMART" id="SM00454">
    <property type="entry name" value="SAM"/>
    <property type="match status" value="1"/>
</dbReference>
<dbReference type="PANTHER" id="PTHR12515:SF5">
    <property type="entry name" value="PROTEIN SMAUG"/>
    <property type="match status" value="1"/>
</dbReference>
<dbReference type="Proteomes" id="UP000252139">
    <property type="component" value="Unassembled WGS sequence"/>
</dbReference>
<reference evidence="6 7" key="1">
    <citation type="journal article" date="2018" name="G3 (Bethesda)">
        <title>Phylogenetic and Phylogenomic Definition of Rhizopus Species.</title>
        <authorList>
            <person name="Gryganskyi A.P."/>
            <person name="Golan J."/>
            <person name="Dolatabadi S."/>
            <person name="Mondo S."/>
            <person name="Robb S."/>
            <person name="Idnurm A."/>
            <person name="Muszewska A."/>
            <person name="Steczkiewicz K."/>
            <person name="Masonjones S."/>
            <person name="Liao H.L."/>
            <person name="Gajdeczka M.T."/>
            <person name="Anike F."/>
            <person name="Vuek A."/>
            <person name="Anishchenko I.M."/>
            <person name="Voigt K."/>
            <person name="de Hoog G.S."/>
            <person name="Smith M.E."/>
            <person name="Heitman J."/>
            <person name="Vilgalys R."/>
            <person name="Stajich J.E."/>
        </authorList>
    </citation>
    <scope>NUCLEOTIDE SEQUENCE [LARGE SCALE GENOMIC DNA]</scope>
    <source>
        <strain evidence="6 7">CBS 357.93</strain>
    </source>
</reference>
<feature type="non-terminal residue" evidence="6">
    <location>
        <position position="1"/>
    </location>
</feature>
<evidence type="ECO:0000313" key="6">
    <source>
        <dbReference type="EMBL" id="RCH81948.1"/>
    </source>
</evidence>
<dbReference type="OrthoDB" id="2155283at2759"/>
<keyword evidence="3" id="KW-0694">RNA-binding</keyword>
<dbReference type="InterPro" id="IPR013761">
    <property type="entry name" value="SAM/pointed_sf"/>
</dbReference>
<keyword evidence="7" id="KW-1185">Reference proteome</keyword>
<proteinExistence type="predicted"/>
<dbReference type="GO" id="GO:0000289">
    <property type="term" value="P:nuclear-transcribed mRNA poly(A) tail shortening"/>
    <property type="evidence" value="ECO:0007669"/>
    <property type="project" value="TreeGrafter"/>
</dbReference>
<comment type="subcellular location">
    <subcellularLocation>
        <location evidence="1">Cytoplasm</location>
    </subcellularLocation>
</comment>
<dbReference type="AlphaFoldDB" id="A0A367IW84"/>
<dbReference type="GO" id="GO:0003729">
    <property type="term" value="F:mRNA binding"/>
    <property type="evidence" value="ECO:0007669"/>
    <property type="project" value="TreeGrafter"/>
</dbReference>
<dbReference type="EMBL" id="PJQL01003213">
    <property type="protein sequence ID" value="RCH81948.1"/>
    <property type="molecule type" value="Genomic_DNA"/>
</dbReference>
<organism evidence="6 7">
    <name type="scientific">Rhizopus azygosporus</name>
    <name type="common">Rhizopus microsporus var. azygosporus</name>
    <dbReference type="NCBI Taxonomy" id="86630"/>
    <lineage>
        <taxon>Eukaryota</taxon>
        <taxon>Fungi</taxon>
        <taxon>Fungi incertae sedis</taxon>
        <taxon>Mucoromycota</taxon>
        <taxon>Mucoromycotina</taxon>
        <taxon>Mucoromycetes</taxon>
        <taxon>Mucorales</taxon>
        <taxon>Mucorineae</taxon>
        <taxon>Rhizopodaceae</taxon>
        <taxon>Rhizopus</taxon>
    </lineage>
</organism>
<dbReference type="PROSITE" id="PS50105">
    <property type="entry name" value="SAM_DOMAIN"/>
    <property type="match status" value="1"/>
</dbReference>
<evidence type="ECO:0000313" key="7">
    <source>
        <dbReference type="Proteomes" id="UP000252139"/>
    </source>
</evidence>
<evidence type="ECO:0000256" key="2">
    <source>
        <dbReference type="ARBA" id="ARBA00022490"/>
    </source>
</evidence>
<feature type="domain" description="SAM" evidence="5">
    <location>
        <begin position="261"/>
        <end position="319"/>
    </location>
</feature>
<name>A0A367IW84_RHIAZ</name>
<evidence type="ECO:0000256" key="3">
    <source>
        <dbReference type="ARBA" id="ARBA00022884"/>
    </source>
</evidence>
<comment type="caution">
    <text evidence="6">The sequence shown here is derived from an EMBL/GenBank/DDBJ whole genome shotgun (WGS) entry which is preliminary data.</text>
</comment>
<feature type="region of interest" description="Disordered" evidence="4">
    <location>
        <begin position="172"/>
        <end position="208"/>
    </location>
</feature>
<gene>
    <name evidence="6" type="primary">VTS1_1</name>
    <name evidence="6" type="ORF">CU097_000804</name>
</gene>
<dbReference type="InterPro" id="IPR001660">
    <property type="entry name" value="SAM"/>
</dbReference>
<evidence type="ECO:0000256" key="1">
    <source>
        <dbReference type="ARBA" id="ARBA00004496"/>
    </source>
</evidence>
<dbReference type="GO" id="GO:0003677">
    <property type="term" value="F:DNA binding"/>
    <property type="evidence" value="ECO:0007669"/>
    <property type="project" value="UniProtKB-KW"/>
</dbReference>
<dbReference type="Pfam" id="PF07647">
    <property type="entry name" value="SAM_2"/>
    <property type="match status" value="1"/>
</dbReference>
<keyword evidence="2" id="KW-0963">Cytoplasm</keyword>
<feature type="compositionally biased region" description="Low complexity" evidence="4">
    <location>
        <begin position="184"/>
        <end position="200"/>
    </location>
</feature>
<dbReference type="Gene3D" id="1.10.150.50">
    <property type="entry name" value="Transcription Factor, Ets-1"/>
    <property type="match status" value="1"/>
</dbReference>
<keyword evidence="6" id="KW-0238">DNA-binding</keyword>
<dbReference type="InterPro" id="IPR050897">
    <property type="entry name" value="SMAUG/VTS1_RNA-bind"/>
</dbReference>
<protein>
    <submittedName>
        <fullName evidence="6">Flap-structured DNA-binding and RNA-binding protein</fullName>
    </submittedName>
</protein>